<dbReference type="SUPFAM" id="SSF56601">
    <property type="entry name" value="beta-lactamase/transpeptidase-like"/>
    <property type="match status" value="1"/>
</dbReference>
<dbReference type="InterPro" id="IPR012338">
    <property type="entry name" value="Beta-lactam/transpept-like"/>
</dbReference>
<sequence length="386" mass="41557">MQRSLDRVIEEAIRPEMGLTPAIVGTVVLVSQCGKRLYQRAAGYADRENQIPMMMDTLFRLSSVTKPFVTAAAGVLLEQGRMGLNDCVTQWLPDFTPSLPDGSQPDITIAHLLSHSAGLNYGFSEEPDGPYHQLGVSDGLDISGLTLEENLQRIACAPLLYLPGTSMQYSVATDVLGAVIAQICGTNLADAIHQLVTEPLGITDSGFMVSEPERLAVPYVNSSPEPRKMEADEWLVDPEAGIAGGIHFSPGRALEAGEFFSGGGGMVSTAGDVERLLQVFRTGGHPLFGKQTLNQLLIDRAGDLEFNPGWGFASSWQVLRDPLLANSPQSPGTIGWGGVYGHSWFIDFEQDLSVVVLTNTSPEGLFGEFIEDIRDAVYMALLAKAS</sequence>
<feature type="domain" description="Beta-lactamase-related" evidence="1">
    <location>
        <begin position="20"/>
        <end position="363"/>
    </location>
</feature>
<protein>
    <submittedName>
        <fullName evidence="2">Serine hydrolase</fullName>
    </submittedName>
</protein>
<dbReference type="RefSeq" id="WP_108900953.1">
    <property type="nucleotide sequence ID" value="NZ_CP029185.2"/>
</dbReference>
<dbReference type="Pfam" id="PF00144">
    <property type="entry name" value="Beta-lactamase"/>
    <property type="match status" value="1"/>
</dbReference>
<dbReference type="InterPro" id="IPR001466">
    <property type="entry name" value="Beta-lactam-related"/>
</dbReference>
<dbReference type="EMBL" id="CP029185">
    <property type="protein sequence ID" value="AWH88897.1"/>
    <property type="molecule type" value="Genomic_DNA"/>
</dbReference>
<dbReference type="OrthoDB" id="119951at2"/>
<gene>
    <name evidence="2" type="ORF">HYN51_10235</name>
</gene>
<accession>A0A2Y9TYV0</accession>
<dbReference type="PANTHER" id="PTHR43283:SF3">
    <property type="entry name" value="BETA-LACTAMASE FAMILY PROTEIN (AFU_ORTHOLOGUE AFUA_5G07500)"/>
    <property type="match status" value="1"/>
</dbReference>
<proteinExistence type="predicted"/>
<dbReference type="InterPro" id="IPR050789">
    <property type="entry name" value="Diverse_Enzym_Activities"/>
</dbReference>
<dbReference type="PANTHER" id="PTHR43283">
    <property type="entry name" value="BETA-LACTAMASE-RELATED"/>
    <property type="match status" value="1"/>
</dbReference>
<organism evidence="2 3">
    <name type="scientific">Limnobaculum parvum</name>
    <dbReference type="NCBI Taxonomy" id="2172103"/>
    <lineage>
        <taxon>Bacteria</taxon>
        <taxon>Pseudomonadati</taxon>
        <taxon>Pseudomonadota</taxon>
        <taxon>Gammaproteobacteria</taxon>
        <taxon>Enterobacterales</taxon>
        <taxon>Budviciaceae</taxon>
        <taxon>Limnobaculum</taxon>
    </lineage>
</organism>
<dbReference type="KEGG" id="lpv:HYN51_10235"/>
<evidence type="ECO:0000313" key="3">
    <source>
        <dbReference type="Proteomes" id="UP000244908"/>
    </source>
</evidence>
<name>A0A2Y9TYV0_9GAMM</name>
<dbReference type="Proteomes" id="UP000244908">
    <property type="component" value="Chromosome"/>
</dbReference>
<evidence type="ECO:0000313" key="2">
    <source>
        <dbReference type="EMBL" id="AWH88897.1"/>
    </source>
</evidence>
<evidence type="ECO:0000259" key="1">
    <source>
        <dbReference type="Pfam" id="PF00144"/>
    </source>
</evidence>
<keyword evidence="2" id="KW-0378">Hydrolase</keyword>
<keyword evidence="3" id="KW-1185">Reference proteome</keyword>
<dbReference type="Gene3D" id="3.40.710.10">
    <property type="entry name" value="DD-peptidase/beta-lactamase superfamily"/>
    <property type="match status" value="1"/>
</dbReference>
<reference evidence="2 3" key="1">
    <citation type="journal article" date="2019" name="Int. J. Syst. Evol. Microbiol.">
        <title>Limnobaculum parvum gen. nov., sp. nov., isolated from a freshwater lake.</title>
        <authorList>
            <person name="Baek C."/>
            <person name="Shin S.K."/>
            <person name="Yi H."/>
        </authorList>
    </citation>
    <scope>NUCLEOTIDE SEQUENCE [LARGE SCALE GENOMIC DNA]</scope>
    <source>
        <strain evidence="2 3">HYN0051</strain>
    </source>
</reference>
<dbReference type="AlphaFoldDB" id="A0A2Y9TYV0"/>
<dbReference type="GO" id="GO:0016787">
    <property type="term" value="F:hydrolase activity"/>
    <property type="evidence" value="ECO:0007669"/>
    <property type="project" value="UniProtKB-KW"/>
</dbReference>